<sequence length="152" mass="17243">MSTFVPPPQVRVFQRQLHQYEAFDYRNQGVSLPVLMRDQNHISTPCGRRSSFVASTGLLSRSSLADNNHFRSSGSSAQSYCPSGCCRPCCPFSVVRSLPVTFSHPKDTSRRVHSPEVSDKQRQLFIKEILEMRQRCRRNVVRVSKKAAQLTA</sequence>
<reference evidence="1 2" key="1">
    <citation type="submission" date="2015-01" db="EMBL/GenBank/DDBJ databases">
        <title>Evolution of Trichinella species and genotypes.</title>
        <authorList>
            <person name="Korhonen P.K."/>
            <person name="Edoardo P."/>
            <person name="Giuseppe L.R."/>
            <person name="Gasser R.B."/>
        </authorList>
    </citation>
    <scope>NUCLEOTIDE SEQUENCE [LARGE SCALE GENOMIC DNA]</scope>
    <source>
        <strain evidence="1">ISS37</strain>
    </source>
</reference>
<organism evidence="1 2">
    <name type="scientific">Trichinella nelsoni</name>
    <dbReference type="NCBI Taxonomy" id="6336"/>
    <lineage>
        <taxon>Eukaryota</taxon>
        <taxon>Metazoa</taxon>
        <taxon>Ecdysozoa</taxon>
        <taxon>Nematoda</taxon>
        <taxon>Enoplea</taxon>
        <taxon>Dorylaimia</taxon>
        <taxon>Trichinellida</taxon>
        <taxon>Trichinellidae</taxon>
        <taxon>Trichinella</taxon>
    </lineage>
</organism>
<evidence type="ECO:0000313" key="2">
    <source>
        <dbReference type="Proteomes" id="UP000054630"/>
    </source>
</evidence>
<gene>
    <name evidence="1" type="ORF">T07_13895</name>
</gene>
<name>A0A0V0RR12_9BILA</name>
<accession>A0A0V0RR12</accession>
<comment type="caution">
    <text evidence="1">The sequence shown here is derived from an EMBL/GenBank/DDBJ whole genome shotgun (WGS) entry which is preliminary data.</text>
</comment>
<keyword evidence="2" id="KW-1185">Reference proteome</keyword>
<dbReference type="AlphaFoldDB" id="A0A0V0RR12"/>
<dbReference type="EMBL" id="JYDL01000099">
    <property type="protein sequence ID" value="KRX16824.1"/>
    <property type="molecule type" value="Genomic_DNA"/>
</dbReference>
<dbReference type="Proteomes" id="UP000054630">
    <property type="component" value="Unassembled WGS sequence"/>
</dbReference>
<evidence type="ECO:0000313" key="1">
    <source>
        <dbReference type="EMBL" id="KRX16824.1"/>
    </source>
</evidence>
<protein>
    <submittedName>
        <fullName evidence="1">Uncharacterized protein</fullName>
    </submittedName>
</protein>
<proteinExistence type="predicted"/>